<dbReference type="Proteomes" id="UP000249522">
    <property type="component" value="Unassembled WGS sequence"/>
</dbReference>
<accession>A0A2W1LGX2</accession>
<dbReference type="EMBL" id="QKRB01000028">
    <property type="protein sequence ID" value="PZD97310.1"/>
    <property type="molecule type" value="Genomic_DNA"/>
</dbReference>
<feature type="signal peptide" evidence="1">
    <location>
        <begin position="1"/>
        <end position="22"/>
    </location>
</feature>
<reference evidence="2 3" key="1">
    <citation type="submission" date="2018-06" db="EMBL/GenBank/DDBJ databases">
        <title>Paenibacillus imtechensis sp. nov.</title>
        <authorList>
            <person name="Pinnaka A.K."/>
            <person name="Singh H."/>
            <person name="Kaur M."/>
        </authorList>
    </citation>
    <scope>NUCLEOTIDE SEQUENCE [LARGE SCALE GENOMIC DNA]</scope>
    <source>
        <strain evidence="2 3">SMB1</strain>
    </source>
</reference>
<dbReference type="PROSITE" id="PS51257">
    <property type="entry name" value="PROKAR_LIPOPROTEIN"/>
    <property type="match status" value="1"/>
</dbReference>
<evidence type="ECO:0000256" key="1">
    <source>
        <dbReference type="SAM" id="SignalP"/>
    </source>
</evidence>
<protein>
    <submittedName>
        <fullName evidence="2">Uncharacterized protein</fullName>
    </submittedName>
</protein>
<evidence type="ECO:0000313" key="3">
    <source>
        <dbReference type="Proteomes" id="UP000249522"/>
    </source>
</evidence>
<feature type="chain" id="PRO_5039597716" evidence="1">
    <location>
        <begin position="23"/>
        <end position="145"/>
    </location>
</feature>
<dbReference type="AlphaFoldDB" id="A0A2W1LGX2"/>
<keyword evidence="1" id="KW-0732">Signal</keyword>
<evidence type="ECO:0000313" key="2">
    <source>
        <dbReference type="EMBL" id="PZD97310.1"/>
    </source>
</evidence>
<dbReference type="OrthoDB" id="2609564at2"/>
<comment type="caution">
    <text evidence="2">The sequence shown here is derived from an EMBL/GenBank/DDBJ whole genome shotgun (WGS) entry which is preliminary data.</text>
</comment>
<keyword evidence="3" id="KW-1185">Reference proteome</keyword>
<name>A0A2W1LGX2_9BACL</name>
<proteinExistence type="predicted"/>
<organism evidence="2 3">
    <name type="scientific">Paenibacillus sambharensis</name>
    <dbReference type="NCBI Taxonomy" id="1803190"/>
    <lineage>
        <taxon>Bacteria</taxon>
        <taxon>Bacillati</taxon>
        <taxon>Bacillota</taxon>
        <taxon>Bacilli</taxon>
        <taxon>Bacillales</taxon>
        <taxon>Paenibacillaceae</taxon>
        <taxon>Paenibacillus</taxon>
    </lineage>
</organism>
<gene>
    <name evidence="2" type="ORF">DNH61_02860</name>
</gene>
<sequence>MRCCVWLFYVLLLIACMGCSRTSDPGPRINSLHAEYLKEYGWHIDTVEHPTESVDITLLPEAYEMIRNAGLDLEPYQNQSLERTTYVLKERQATGLRLYVMIYEKDGRIIGGIGTLEDWTPGVFNVSHKQELRDDNIISGRAESE</sequence>